<protein>
    <submittedName>
        <fullName evidence="2">Uncharacterized protein</fullName>
    </submittedName>
</protein>
<keyword evidence="3" id="KW-1185">Reference proteome</keyword>
<dbReference type="AlphaFoldDB" id="A0A4Z2JH82"/>
<keyword evidence="1" id="KW-0812">Transmembrane</keyword>
<gene>
    <name evidence="2" type="ORF">EYF80_000272</name>
</gene>
<accession>A0A4Z2JH82</accession>
<organism evidence="2 3">
    <name type="scientific">Liparis tanakae</name>
    <name type="common">Tanaka's snailfish</name>
    <dbReference type="NCBI Taxonomy" id="230148"/>
    <lineage>
        <taxon>Eukaryota</taxon>
        <taxon>Metazoa</taxon>
        <taxon>Chordata</taxon>
        <taxon>Craniata</taxon>
        <taxon>Vertebrata</taxon>
        <taxon>Euteleostomi</taxon>
        <taxon>Actinopterygii</taxon>
        <taxon>Neopterygii</taxon>
        <taxon>Teleostei</taxon>
        <taxon>Neoteleostei</taxon>
        <taxon>Acanthomorphata</taxon>
        <taxon>Eupercaria</taxon>
        <taxon>Perciformes</taxon>
        <taxon>Cottioidei</taxon>
        <taxon>Cottales</taxon>
        <taxon>Liparidae</taxon>
        <taxon>Liparis</taxon>
    </lineage>
</organism>
<evidence type="ECO:0000313" key="3">
    <source>
        <dbReference type="Proteomes" id="UP000314294"/>
    </source>
</evidence>
<proteinExistence type="predicted"/>
<dbReference type="EMBL" id="SRLO01000001">
    <property type="protein sequence ID" value="TNN89669.1"/>
    <property type="molecule type" value="Genomic_DNA"/>
</dbReference>
<feature type="transmembrane region" description="Helical" evidence="1">
    <location>
        <begin position="79"/>
        <end position="102"/>
    </location>
</feature>
<comment type="caution">
    <text evidence="2">The sequence shown here is derived from an EMBL/GenBank/DDBJ whole genome shotgun (WGS) entry which is preliminary data.</text>
</comment>
<keyword evidence="1" id="KW-0472">Membrane</keyword>
<sequence>MTLSKLREYINISIDVLLDPERRAVEPKTHVLEDRFPLFSGADGIRAADHQAIRVDTQTTNHLESRNTQLTVTSQGPRVHLYITVASFWLFSTLTLLLLHFIKKKVEEWSKAYIEMKQKHSQSTDGDGAALIGNA</sequence>
<name>A0A4Z2JH82_9TELE</name>
<keyword evidence="1" id="KW-1133">Transmembrane helix</keyword>
<evidence type="ECO:0000313" key="2">
    <source>
        <dbReference type="EMBL" id="TNN89669.1"/>
    </source>
</evidence>
<reference evidence="2 3" key="1">
    <citation type="submission" date="2019-03" db="EMBL/GenBank/DDBJ databases">
        <title>First draft genome of Liparis tanakae, snailfish: a comprehensive survey of snailfish specific genes.</title>
        <authorList>
            <person name="Kim W."/>
            <person name="Song I."/>
            <person name="Jeong J.-H."/>
            <person name="Kim D."/>
            <person name="Kim S."/>
            <person name="Ryu S."/>
            <person name="Song J.Y."/>
            <person name="Lee S.K."/>
        </authorList>
    </citation>
    <scope>NUCLEOTIDE SEQUENCE [LARGE SCALE GENOMIC DNA]</scope>
    <source>
        <tissue evidence="2">Muscle</tissue>
    </source>
</reference>
<dbReference type="Proteomes" id="UP000314294">
    <property type="component" value="Unassembled WGS sequence"/>
</dbReference>
<evidence type="ECO:0000256" key="1">
    <source>
        <dbReference type="SAM" id="Phobius"/>
    </source>
</evidence>